<dbReference type="RefSeq" id="WP_066607646.1">
    <property type="nucleotide sequence ID" value="NZ_OZ239429.1"/>
</dbReference>
<accession>A0A8G2E041</accession>
<dbReference type="PANTHER" id="PTHR31009">
    <property type="entry name" value="S-ADENOSYL-L-METHIONINE:CARBOXYL METHYLTRANSFERASE FAMILY PROTEIN"/>
    <property type="match status" value="1"/>
</dbReference>
<comment type="caution">
    <text evidence="3">The sequence shown here is derived from an EMBL/GenBank/DDBJ whole genome shotgun (WGS) entry which is preliminary data.</text>
</comment>
<gene>
    <name evidence="3" type="ORF">EWH12_07795</name>
</gene>
<evidence type="ECO:0008006" key="5">
    <source>
        <dbReference type="Google" id="ProtNLM"/>
    </source>
</evidence>
<sequence length="352" mass="37916">MTDVAHRPVAAMAGGGLYNRHSGLQQANLQSALPLLEAAARSIGARSHGPVTIVDYGASQGRNSMVPMGSAIDLVRVGDGSRAVQIVHTDLPSNDFASLFAVLDHDPASYMAGRDGIYPSAIGRSYFDQILPASSVDIGWSSNALHWMSHSPVAVDDHGWAIFSQSAEARAAVDAVLADDWLRFLEARRAELRPGGQLICQFMGRGPDSHGFEWMAGHFWQSILSLREEGWLTMAETWRMTAPSAGRSIEQVAAPFASNGLPGLVIDHLSLVESPDPYWDAYVRTGDAALLGRQWAAMMRAANGPNLIAAVDPSRDAAKLLDLLVDRLSARIAADPQRSQAFNILLAVRRDA</sequence>
<dbReference type="InterPro" id="IPR042086">
    <property type="entry name" value="MeTrfase_capping"/>
</dbReference>
<dbReference type="InterPro" id="IPR029063">
    <property type="entry name" value="SAM-dependent_MTases_sf"/>
</dbReference>
<evidence type="ECO:0000256" key="1">
    <source>
        <dbReference type="ARBA" id="ARBA00022723"/>
    </source>
</evidence>
<dbReference type="OrthoDB" id="465670at2"/>
<name>A0A8G2E041_9SPHN</name>
<proteinExistence type="predicted"/>
<dbReference type="AlphaFoldDB" id="A0A8G2E041"/>
<dbReference type="Gene3D" id="3.40.50.150">
    <property type="entry name" value="Vaccinia Virus protein VP39"/>
    <property type="match status" value="1"/>
</dbReference>
<organism evidence="3 4">
    <name type="scientific">Sphingobium cupriresistens</name>
    <dbReference type="NCBI Taxonomy" id="1132417"/>
    <lineage>
        <taxon>Bacteria</taxon>
        <taxon>Pseudomonadati</taxon>
        <taxon>Pseudomonadota</taxon>
        <taxon>Alphaproteobacteria</taxon>
        <taxon>Sphingomonadales</taxon>
        <taxon>Sphingomonadaceae</taxon>
        <taxon>Sphingobium</taxon>
    </lineage>
</organism>
<dbReference type="Pfam" id="PF03492">
    <property type="entry name" value="Methyltransf_7"/>
    <property type="match status" value="1"/>
</dbReference>
<keyword evidence="2" id="KW-0460">Magnesium</keyword>
<protein>
    <recommendedName>
        <fullName evidence="5">SAM-dependent methyltransferase</fullName>
    </recommendedName>
</protein>
<dbReference type="Gene3D" id="1.10.1200.270">
    <property type="entry name" value="Methyltransferase, alpha-helical capping domain"/>
    <property type="match status" value="1"/>
</dbReference>
<reference evidence="3 4" key="1">
    <citation type="submission" date="2019-02" db="EMBL/GenBank/DDBJ databases">
        <authorList>
            <person name="Feng G."/>
        </authorList>
    </citation>
    <scope>NUCLEOTIDE SEQUENCE [LARGE SCALE GENOMIC DNA]</scope>
    <source>
        <strain evidence="3 4">CCTCC AB 2011146</strain>
    </source>
</reference>
<dbReference type="InterPro" id="IPR005299">
    <property type="entry name" value="MeTrfase_7"/>
</dbReference>
<dbReference type="GO" id="GO:0008168">
    <property type="term" value="F:methyltransferase activity"/>
    <property type="evidence" value="ECO:0007669"/>
    <property type="project" value="InterPro"/>
</dbReference>
<dbReference type="GO" id="GO:0046872">
    <property type="term" value="F:metal ion binding"/>
    <property type="evidence" value="ECO:0007669"/>
    <property type="project" value="UniProtKB-KW"/>
</dbReference>
<evidence type="ECO:0000313" key="3">
    <source>
        <dbReference type="EMBL" id="RYM11953.1"/>
    </source>
</evidence>
<evidence type="ECO:0000256" key="2">
    <source>
        <dbReference type="ARBA" id="ARBA00022842"/>
    </source>
</evidence>
<evidence type="ECO:0000313" key="4">
    <source>
        <dbReference type="Proteomes" id="UP000291572"/>
    </source>
</evidence>
<dbReference type="Proteomes" id="UP000291572">
    <property type="component" value="Unassembled WGS sequence"/>
</dbReference>
<dbReference type="EMBL" id="SEOO01000010">
    <property type="protein sequence ID" value="RYM11953.1"/>
    <property type="molecule type" value="Genomic_DNA"/>
</dbReference>
<keyword evidence="1" id="KW-0479">Metal-binding</keyword>
<dbReference type="SUPFAM" id="SSF53335">
    <property type="entry name" value="S-adenosyl-L-methionine-dependent methyltransferases"/>
    <property type="match status" value="1"/>
</dbReference>